<keyword evidence="2" id="KW-1185">Reference proteome</keyword>
<accession>A0ABY3A9E4</accession>
<dbReference type="EMBL" id="VHIF01000001">
    <property type="protein sequence ID" value="TQO36583.1"/>
    <property type="molecule type" value="Genomic_DNA"/>
</dbReference>
<gene>
    <name evidence="1" type="ORF">GQ41_1161</name>
</gene>
<reference evidence="1 2" key="1">
    <citation type="submission" date="2019-06" db="EMBL/GenBank/DDBJ databases">
        <title>A large-scale integrated study on North Sea by COGITO (Coastal Microbe Genomic &amp; Taxonomic Observatory).</title>
        <authorList>
            <person name="Teeling H."/>
        </authorList>
    </citation>
    <scope>NUCLEOTIDE SEQUENCE [LARGE SCALE GENOMIC DNA]</scope>
    <source>
        <strain evidence="1 2">MAR_2009_79</strain>
    </source>
</reference>
<comment type="caution">
    <text evidence="1">The sequence shown here is derived from an EMBL/GenBank/DDBJ whole genome shotgun (WGS) entry which is preliminary data.</text>
</comment>
<proteinExistence type="predicted"/>
<dbReference type="Proteomes" id="UP000315363">
    <property type="component" value="Unassembled WGS sequence"/>
</dbReference>
<protein>
    <submittedName>
        <fullName evidence="1">Uncharacterized protein</fullName>
    </submittedName>
</protein>
<name>A0ABY3A9E4_9FLAO</name>
<evidence type="ECO:0000313" key="2">
    <source>
        <dbReference type="Proteomes" id="UP000315363"/>
    </source>
</evidence>
<dbReference type="RefSeq" id="WP_142188745.1">
    <property type="nucleotide sequence ID" value="NZ_VHIF01000001.1"/>
</dbReference>
<sequence>MKTKNCTESTSNNKSIHKPIIKQRLITLIKAKYEEVDGIEYDCMVKDFHLLKSSSGLFSIVIPTK</sequence>
<organism evidence="1 2">
    <name type="scientific">Arenibacter algicola</name>
    <dbReference type="NCBI Taxonomy" id="616991"/>
    <lineage>
        <taxon>Bacteria</taxon>
        <taxon>Pseudomonadati</taxon>
        <taxon>Bacteroidota</taxon>
        <taxon>Flavobacteriia</taxon>
        <taxon>Flavobacteriales</taxon>
        <taxon>Flavobacteriaceae</taxon>
        <taxon>Arenibacter</taxon>
    </lineage>
</organism>
<evidence type="ECO:0000313" key="1">
    <source>
        <dbReference type="EMBL" id="TQO36583.1"/>
    </source>
</evidence>